<dbReference type="GO" id="GO:0044877">
    <property type="term" value="F:protein-containing complex binding"/>
    <property type="evidence" value="ECO:0007669"/>
    <property type="project" value="TreeGrafter"/>
</dbReference>
<sequence length="319" mass="33328">MANTDPLNGKLVVLLGGSGLLGSHIAQDLLARGARLRIAARYPERAFRLKPLAQLGQMQFARFDASKPETIAPLLAGADAAVYLVGAFSGDLDALQASGAGHAARAAKQAGVAAFTYVSAIGADAQSEVAYARTKAEGEQAVLAAFPEATILRPSVLFGEDDNFINRFAGLITRLPVMPVFAPTAKLQPLHVDDAARAVGAALADPAAHGGKTYEIAGPEAVDILTLNRAIADAQGRQRVFAALPDGVSGAIATLTGWLPGAPLTRDQWHLLKAGNTPSGQFPGIGALGVTPRPLELFLNRWMVRFRKHGRFGSAAKMA</sequence>
<dbReference type="InterPro" id="IPR051207">
    <property type="entry name" value="ComplexI_NDUFA9_subunit"/>
</dbReference>
<dbReference type="AlphaFoldDB" id="U2ZY55"/>
<dbReference type="OrthoDB" id="9776313at2"/>
<dbReference type="PANTHER" id="PTHR12126">
    <property type="entry name" value="NADH-UBIQUINONE OXIDOREDUCTASE 39 KDA SUBUNIT-RELATED"/>
    <property type="match status" value="1"/>
</dbReference>
<reference evidence="2 3" key="1">
    <citation type="submission" date="2013-09" db="EMBL/GenBank/DDBJ databases">
        <title>Whole genome shotgun sequence of Novosphingobium tardaugens NBRC 16725.</title>
        <authorList>
            <person name="Isaki S."/>
            <person name="Hosoyama A."/>
            <person name="Tsuchikane K."/>
            <person name="Katsumata H."/>
            <person name="Ando Y."/>
            <person name="Yamazaki S."/>
            <person name="Fujita N."/>
        </authorList>
    </citation>
    <scope>NUCLEOTIDE SEQUENCE [LARGE SCALE GENOMIC DNA]</scope>
    <source>
        <strain evidence="2 3">NBRC 16725</strain>
    </source>
</reference>
<dbReference type="eggNOG" id="COG0702">
    <property type="taxonomic scope" value="Bacteria"/>
</dbReference>
<evidence type="ECO:0000313" key="3">
    <source>
        <dbReference type="Proteomes" id="UP000016568"/>
    </source>
</evidence>
<comment type="caution">
    <text evidence="2">The sequence shown here is derived from an EMBL/GenBank/DDBJ whole genome shotgun (WGS) entry which is preliminary data.</text>
</comment>
<feature type="domain" description="NAD(P)-binding" evidence="1">
    <location>
        <begin position="16"/>
        <end position="159"/>
    </location>
</feature>
<gene>
    <name evidence="2" type="ORF">NT2_01_02320</name>
</gene>
<keyword evidence="3" id="KW-1185">Reference proteome</keyword>
<proteinExistence type="predicted"/>
<dbReference type="PANTHER" id="PTHR12126:SF11">
    <property type="entry name" value="NADH DEHYDROGENASE [UBIQUINONE] 1 ALPHA SUBCOMPLEX SUBUNIT 9, MITOCHONDRIAL"/>
    <property type="match status" value="1"/>
</dbReference>
<dbReference type="RefSeq" id="WP_021688370.1">
    <property type="nucleotide sequence ID" value="NZ_BASZ01000001.1"/>
</dbReference>
<dbReference type="Gene3D" id="3.40.50.720">
    <property type="entry name" value="NAD(P)-binding Rossmann-like Domain"/>
    <property type="match status" value="1"/>
</dbReference>
<organism evidence="2 3">
    <name type="scientific">Caenibius tardaugens NBRC 16725</name>
    <dbReference type="NCBI Taxonomy" id="1219035"/>
    <lineage>
        <taxon>Bacteria</taxon>
        <taxon>Pseudomonadati</taxon>
        <taxon>Pseudomonadota</taxon>
        <taxon>Alphaproteobacteria</taxon>
        <taxon>Sphingomonadales</taxon>
        <taxon>Erythrobacteraceae</taxon>
        <taxon>Caenibius</taxon>
    </lineage>
</organism>
<dbReference type="EMBL" id="BASZ01000001">
    <property type="protein sequence ID" value="GAD47463.1"/>
    <property type="molecule type" value="Genomic_DNA"/>
</dbReference>
<dbReference type="KEGG" id="ntd:EGO55_15990"/>
<evidence type="ECO:0000313" key="2">
    <source>
        <dbReference type="EMBL" id="GAD47463.1"/>
    </source>
</evidence>
<protein>
    <recommendedName>
        <fullName evidence="1">NAD(P)-binding domain-containing protein</fullName>
    </recommendedName>
</protein>
<dbReference type="Proteomes" id="UP000016568">
    <property type="component" value="Unassembled WGS sequence"/>
</dbReference>
<dbReference type="InterPro" id="IPR036291">
    <property type="entry name" value="NAD(P)-bd_dom_sf"/>
</dbReference>
<dbReference type="InterPro" id="IPR016040">
    <property type="entry name" value="NAD(P)-bd_dom"/>
</dbReference>
<dbReference type="CDD" id="cd05271">
    <property type="entry name" value="NDUFA9_like_SDR_a"/>
    <property type="match status" value="1"/>
</dbReference>
<dbReference type="SUPFAM" id="SSF51735">
    <property type="entry name" value="NAD(P)-binding Rossmann-fold domains"/>
    <property type="match status" value="1"/>
</dbReference>
<name>U2ZY55_9SPHN</name>
<accession>U2ZY55</accession>
<evidence type="ECO:0000259" key="1">
    <source>
        <dbReference type="Pfam" id="PF13460"/>
    </source>
</evidence>
<dbReference type="Pfam" id="PF13460">
    <property type="entry name" value="NAD_binding_10"/>
    <property type="match status" value="1"/>
</dbReference>